<dbReference type="AlphaFoldDB" id="A0A0P0NZF1"/>
<evidence type="ECO:0000256" key="3">
    <source>
        <dbReference type="PROSITE-ProRule" id="PRU00339"/>
    </source>
</evidence>
<name>A0A0P0NZF1_9CAUL</name>
<dbReference type="PROSITE" id="PS50005">
    <property type="entry name" value="TPR"/>
    <property type="match status" value="2"/>
</dbReference>
<dbReference type="Pfam" id="PF13424">
    <property type="entry name" value="TPR_12"/>
    <property type="match status" value="1"/>
</dbReference>
<evidence type="ECO:0000256" key="1">
    <source>
        <dbReference type="ARBA" id="ARBA00022737"/>
    </source>
</evidence>
<keyword evidence="5" id="KW-1185">Reference proteome</keyword>
<feature type="repeat" description="TPR" evidence="3">
    <location>
        <begin position="92"/>
        <end position="125"/>
    </location>
</feature>
<dbReference type="PANTHER" id="PTHR44858">
    <property type="entry name" value="TETRATRICOPEPTIDE REPEAT PROTEIN 6"/>
    <property type="match status" value="1"/>
</dbReference>
<dbReference type="SUPFAM" id="SSF53756">
    <property type="entry name" value="UDP-Glycosyltransferase/glycogen phosphorylase"/>
    <property type="match status" value="1"/>
</dbReference>
<evidence type="ECO:0000313" key="5">
    <source>
        <dbReference type="Proteomes" id="UP000056905"/>
    </source>
</evidence>
<dbReference type="Gene3D" id="1.25.40.10">
    <property type="entry name" value="Tetratricopeptide repeat domain"/>
    <property type="match status" value="1"/>
</dbReference>
<protein>
    <submittedName>
        <fullName evidence="4">Flagellar protein FlbA</fullName>
    </submittedName>
</protein>
<accession>A0A0P0NZF1</accession>
<dbReference type="InterPro" id="IPR011990">
    <property type="entry name" value="TPR-like_helical_dom_sf"/>
</dbReference>
<sequence length="602" mass="65867">MSRKRALEGSGSSLAQQEVTAAAIVQRGIAGTTMGDSASAEALARLDRAAKELKNRETARLLGEAIAAIHARDFQKADTLALAVLEKDERQGVAWHVLAIAREKNGDFVSSMRAYEAALQLLPDHGPVAGDLGRLAYRMDMPELAAKFFAHYRLARPDCVEATNNLACALRDLNQCAEAIDILRPAIMADQGQPILWNTLGTVMCSLGDGQQALTFFDEALRLAPSFGKGYHNRSYARLDLGDVPGALADCEAAIAHAESVEDLAMMQFARSTILLCLGRVSEGWAAYESRFSHDLSDAPRFLIDAPRWSADQSLTGKRMLICAEQGLGDEVMFANLLPDIIEAIGPEGSLSIAVEHRLIPLFQRSFPDAEVTAHRTVAFEGRVRRTAPKVSDWSKIDLWAPIGSLLPVLRPSIESFPKRPSFLKADPARIAHWQQQLEAAPQGPKVGLLWKSLKLNGERARQFSPFDLWHPVLQTPGVTFVNLQYGDCEEEIAYARDELGVEIWQPEGIDLKKDLDDVAALCCAMDLIIGFSNATINLAGACGAKVWQISGAASWTRLGTDSLPWYPQIRCFSSSDYYDWSPTMNEVAQALADTYSGQAPN</sequence>
<keyword evidence="4" id="KW-0966">Cell projection</keyword>
<keyword evidence="4" id="KW-0969">Cilium</keyword>
<dbReference type="Proteomes" id="UP000056905">
    <property type="component" value="Chromosome"/>
</dbReference>
<dbReference type="KEGG" id="chq:AQ619_09580"/>
<dbReference type="EMBL" id="CP013002">
    <property type="protein sequence ID" value="ALL13582.1"/>
    <property type="molecule type" value="Genomic_DNA"/>
</dbReference>
<evidence type="ECO:0000313" key="4">
    <source>
        <dbReference type="EMBL" id="ALL13582.1"/>
    </source>
</evidence>
<organism evidence="4 5">
    <name type="scientific">Caulobacter henricii</name>
    <dbReference type="NCBI Taxonomy" id="69395"/>
    <lineage>
        <taxon>Bacteria</taxon>
        <taxon>Pseudomonadati</taxon>
        <taxon>Pseudomonadota</taxon>
        <taxon>Alphaproteobacteria</taxon>
        <taxon>Caulobacterales</taxon>
        <taxon>Caulobacteraceae</taxon>
        <taxon>Caulobacter</taxon>
    </lineage>
</organism>
<gene>
    <name evidence="4" type="ORF">AQ619_09580</name>
</gene>
<keyword evidence="2 3" id="KW-0802">TPR repeat</keyword>
<keyword evidence="1" id="KW-0677">Repeat</keyword>
<dbReference type="SUPFAM" id="SSF48452">
    <property type="entry name" value="TPR-like"/>
    <property type="match status" value="1"/>
</dbReference>
<dbReference type="PANTHER" id="PTHR44858:SF1">
    <property type="entry name" value="UDP-N-ACETYLGLUCOSAMINE--PEPTIDE N-ACETYLGLUCOSAMINYLTRANSFERASE SPINDLY-RELATED"/>
    <property type="match status" value="1"/>
</dbReference>
<dbReference type="Pfam" id="PF13374">
    <property type="entry name" value="TPR_10"/>
    <property type="match status" value="1"/>
</dbReference>
<dbReference type="InterPro" id="IPR050498">
    <property type="entry name" value="Ycf3"/>
</dbReference>
<evidence type="ECO:0000256" key="2">
    <source>
        <dbReference type="ARBA" id="ARBA00022803"/>
    </source>
</evidence>
<keyword evidence="4" id="KW-0282">Flagellum</keyword>
<reference evidence="4 5" key="1">
    <citation type="submission" date="2015-10" db="EMBL/GenBank/DDBJ databases">
        <title>Conservation of the essential genome among Caulobacter and Brevundimonas species.</title>
        <authorList>
            <person name="Scott D."/>
            <person name="Ely B."/>
        </authorList>
    </citation>
    <scope>NUCLEOTIDE SEQUENCE [LARGE SCALE GENOMIC DNA]</scope>
    <source>
        <strain evidence="4 5">CB4</strain>
    </source>
</reference>
<dbReference type="SMART" id="SM00028">
    <property type="entry name" value="TPR"/>
    <property type="match status" value="4"/>
</dbReference>
<dbReference type="InterPro" id="IPR019734">
    <property type="entry name" value="TPR_rpt"/>
</dbReference>
<proteinExistence type="predicted"/>
<dbReference type="STRING" id="69395.AQ619_09580"/>
<dbReference type="OrthoDB" id="6193797at2"/>
<feature type="repeat" description="TPR" evidence="3">
    <location>
        <begin position="194"/>
        <end position="227"/>
    </location>
</feature>
<dbReference type="RefSeq" id="WP_062146718.1">
    <property type="nucleotide sequence ID" value="NZ_CP013002.1"/>
</dbReference>